<dbReference type="GO" id="GO:0015031">
    <property type="term" value="P:protein transport"/>
    <property type="evidence" value="ECO:0007669"/>
    <property type="project" value="UniProtKB-KW"/>
</dbReference>
<dbReference type="Pfam" id="PF16528">
    <property type="entry name" value="Exo84_C"/>
    <property type="match status" value="1"/>
</dbReference>
<dbReference type="PANTHER" id="PTHR21426">
    <property type="entry name" value="EXOCYST COMPLEX COMPONENT 8"/>
    <property type="match status" value="1"/>
</dbReference>
<dbReference type="GO" id="GO:0030426">
    <property type="term" value="C:growth cone"/>
    <property type="evidence" value="ECO:0007669"/>
    <property type="project" value="UniProtKB-SubCell"/>
</dbReference>
<name>A0A4Y2L8V9_ARAVE</name>
<dbReference type="InterPro" id="IPR033961">
    <property type="entry name" value="Exo84"/>
</dbReference>
<dbReference type="InterPro" id="IPR011993">
    <property type="entry name" value="PH-like_dom_sf"/>
</dbReference>
<evidence type="ECO:0000313" key="11">
    <source>
        <dbReference type="EMBL" id="GBN10849.1"/>
    </source>
</evidence>
<dbReference type="SUPFAM" id="SSF74788">
    <property type="entry name" value="Cullin repeat-like"/>
    <property type="match status" value="1"/>
</dbReference>
<evidence type="ECO:0000256" key="2">
    <source>
        <dbReference type="ARBA" id="ARBA00004556"/>
    </source>
</evidence>
<sequence length="682" mass="77324">MADNLPAKLISPSFEPLDYVKQKIITCNGVKDLLGEKERIKNLAEETNGLLKKNVYKNYTQFIETAKEISYLEGEMYQLSHMLAEQQTLLTSLLDFSIAAPKDSESNISHENETDEENNKNLSLLLEKVEGCATVLEVRGRTILHSDEMMELGVSDCKPIQTVYCVLLDEGLMFATKVENSRGPMQYRYQALYELDNLAMVNVKEELSIKNAFKVLMFPEVRLFQCPTATAKKEWLTKIDQAKKKKLSSFEHLSALQEAPNPFDDDGNPFKEDDSPHKSVPLETPTWLLELPEELDVCIALRLFEKAVELIHRANAHCAAFPRNTAVRDIKIRIDNRAKQLVNILSEELKVSPDRSLHGGPRAARKAVGVLVQLGKSSKACSLFLKRCSAMLKQNMKQQKAEGATTSYIEKLCSVFFTCIGDTGREFRKAFANNACASSYIIWAKLQLEQFVQIFSKHVFTPQVSASTATECIACVRQQCDRLPEVGLDLSFVLNELLASHVERLVSEMRDKLLEAIKLRANDDKWRPQNLQNSANSKKLLDDLREMGIDSAESYLYDECWLSLTTNTTAFAKMYLNFLDDLLKLYTPVVHILINDALTITFQTNLFHVKNAFQKTNDSAERQFVSKNATFLLDVLKIVDDRYLNKLGRPCTITADLRDELNRFIANSSKTSFTKYSSTAYI</sequence>
<evidence type="ECO:0000256" key="6">
    <source>
        <dbReference type="ARBA" id="ARBA00022448"/>
    </source>
</evidence>
<evidence type="ECO:0000256" key="3">
    <source>
        <dbReference type="ARBA" id="ARBA00004624"/>
    </source>
</evidence>
<evidence type="ECO:0000259" key="10">
    <source>
        <dbReference type="PROSITE" id="PS50003"/>
    </source>
</evidence>
<evidence type="ECO:0000256" key="1">
    <source>
        <dbReference type="ARBA" id="ARBA00002660"/>
    </source>
</evidence>
<dbReference type="EMBL" id="BGPR01005510">
    <property type="protein sequence ID" value="GBN10849.1"/>
    <property type="molecule type" value="Genomic_DNA"/>
</dbReference>
<dbReference type="SUPFAM" id="SSF50729">
    <property type="entry name" value="PH domain-like"/>
    <property type="match status" value="1"/>
</dbReference>
<keyword evidence="12" id="KW-1185">Reference proteome</keyword>
<dbReference type="Gene3D" id="2.30.29.30">
    <property type="entry name" value="Pleckstrin-homology domain (PH domain)/Phosphotyrosine-binding domain (PTB)"/>
    <property type="match status" value="1"/>
</dbReference>
<dbReference type="SMART" id="SM00233">
    <property type="entry name" value="PH"/>
    <property type="match status" value="1"/>
</dbReference>
<reference evidence="11 12" key="1">
    <citation type="journal article" date="2019" name="Sci. Rep.">
        <title>Orb-weaving spider Araneus ventricosus genome elucidates the spidroin gene catalogue.</title>
        <authorList>
            <person name="Kono N."/>
            <person name="Nakamura H."/>
            <person name="Ohtoshi R."/>
            <person name="Moran D.A.P."/>
            <person name="Shinohara A."/>
            <person name="Yoshida Y."/>
            <person name="Fujiwara M."/>
            <person name="Mori M."/>
            <person name="Tomita M."/>
            <person name="Arakawa K."/>
        </authorList>
    </citation>
    <scope>NUCLEOTIDE SEQUENCE [LARGE SCALE GENOMIC DNA]</scope>
</reference>
<dbReference type="Pfam" id="PF08700">
    <property type="entry name" value="VPS51_Exo84_N"/>
    <property type="match status" value="1"/>
</dbReference>
<keyword evidence="8" id="KW-0653">Protein transport</keyword>
<gene>
    <name evidence="11" type="primary">exoc8</name>
    <name evidence="11" type="ORF">AVEN_230282_1</name>
</gene>
<dbReference type="PROSITE" id="PS50003">
    <property type="entry name" value="PH_DOMAIN"/>
    <property type="match status" value="1"/>
</dbReference>
<evidence type="ECO:0000256" key="5">
    <source>
        <dbReference type="ARBA" id="ARBA00017509"/>
    </source>
</evidence>
<dbReference type="InterPro" id="IPR016159">
    <property type="entry name" value="Cullin_repeat-like_dom_sf"/>
</dbReference>
<dbReference type="CDD" id="cd01226">
    <property type="entry name" value="PH_RalBD_exo84"/>
    <property type="match status" value="1"/>
</dbReference>
<dbReference type="GO" id="GO:0006893">
    <property type="term" value="P:Golgi to plasma membrane transport"/>
    <property type="evidence" value="ECO:0007669"/>
    <property type="project" value="TreeGrafter"/>
</dbReference>
<dbReference type="InterPro" id="IPR042561">
    <property type="entry name" value="Exo84_C_1"/>
</dbReference>
<dbReference type="GO" id="GO:0048471">
    <property type="term" value="C:perinuclear region of cytoplasm"/>
    <property type="evidence" value="ECO:0007669"/>
    <property type="project" value="UniProtKB-SubCell"/>
</dbReference>
<evidence type="ECO:0000256" key="7">
    <source>
        <dbReference type="ARBA" id="ARBA00022483"/>
    </source>
</evidence>
<keyword evidence="7" id="KW-0268">Exocytosis</keyword>
<accession>A0A4Y2L8V9</accession>
<evidence type="ECO:0000256" key="4">
    <source>
        <dbReference type="ARBA" id="ARBA00007210"/>
    </source>
</evidence>
<feature type="domain" description="PH" evidence="10">
    <location>
        <begin position="142"/>
        <end position="244"/>
    </location>
</feature>
<dbReference type="Gene3D" id="1.20.58.1220">
    <property type="entry name" value="Exo84p, C-terminal helical domain"/>
    <property type="match status" value="1"/>
</dbReference>
<protein>
    <recommendedName>
        <fullName evidence="5">Exocyst complex component 8</fullName>
    </recommendedName>
</protein>
<comment type="similarity">
    <text evidence="4">Belongs to the EXO84 family.</text>
</comment>
<dbReference type="PANTHER" id="PTHR21426:SF12">
    <property type="entry name" value="EXOCYST COMPLEX COMPONENT 8"/>
    <property type="match status" value="1"/>
</dbReference>
<feature type="region of interest" description="Disordered" evidence="9">
    <location>
        <begin position="258"/>
        <end position="278"/>
    </location>
</feature>
<dbReference type="AlphaFoldDB" id="A0A4Y2L8V9"/>
<feature type="compositionally biased region" description="Basic and acidic residues" evidence="9">
    <location>
        <begin position="268"/>
        <end position="277"/>
    </location>
</feature>
<dbReference type="InterPro" id="IPR042560">
    <property type="entry name" value="Exo84_C_2"/>
</dbReference>
<organism evidence="11 12">
    <name type="scientific">Araneus ventricosus</name>
    <name type="common">Orbweaver spider</name>
    <name type="synonym">Epeira ventricosa</name>
    <dbReference type="NCBI Taxonomy" id="182803"/>
    <lineage>
        <taxon>Eukaryota</taxon>
        <taxon>Metazoa</taxon>
        <taxon>Ecdysozoa</taxon>
        <taxon>Arthropoda</taxon>
        <taxon>Chelicerata</taxon>
        <taxon>Arachnida</taxon>
        <taxon>Araneae</taxon>
        <taxon>Araneomorphae</taxon>
        <taxon>Entelegynae</taxon>
        <taxon>Araneoidea</taxon>
        <taxon>Araneidae</taxon>
        <taxon>Araneus</taxon>
    </lineage>
</organism>
<evidence type="ECO:0000256" key="9">
    <source>
        <dbReference type="SAM" id="MobiDB-lite"/>
    </source>
</evidence>
<dbReference type="Proteomes" id="UP000499080">
    <property type="component" value="Unassembled WGS sequence"/>
</dbReference>
<dbReference type="InterPro" id="IPR001849">
    <property type="entry name" value="PH_domain"/>
</dbReference>
<dbReference type="GO" id="GO:0000145">
    <property type="term" value="C:exocyst"/>
    <property type="evidence" value="ECO:0007669"/>
    <property type="project" value="InterPro"/>
</dbReference>
<comment type="subcellular location">
    <subcellularLocation>
        <location evidence="3">Cell projection</location>
        <location evidence="3">Growth cone</location>
    </subcellularLocation>
    <subcellularLocation>
        <location evidence="2">Cytoplasm</location>
        <location evidence="2">Perinuclear region</location>
    </subcellularLocation>
</comment>
<dbReference type="Gene3D" id="1.20.58.1210">
    <property type="entry name" value="Exo84p, N-terminal helical domain"/>
    <property type="match status" value="1"/>
</dbReference>
<proteinExistence type="inferred from homology"/>
<dbReference type="OrthoDB" id="642193at2759"/>
<comment type="caution">
    <text evidence="11">The sequence shown here is derived from an EMBL/GenBank/DDBJ whole genome shotgun (WGS) entry which is preliminary data.</text>
</comment>
<comment type="function">
    <text evidence="1">Component of the exocyst complex involved in the docking of exocytic vesicles with fusion sites on the plasma membrane.</text>
</comment>
<dbReference type="InterPro" id="IPR032403">
    <property type="entry name" value="Exo84_C"/>
</dbReference>
<evidence type="ECO:0000256" key="8">
    <source>
        <dbReference type="ARBA" id="ARBA00022927"/>
    </source>
</evidence>
<evidence type="ECO:0000313" key="12">
    <source>
        <dbReference type="Proteomes" id="UP000499080"/>
    </source>
</evidence>
<dbReference type="GO" id="GO:0006887">
    <property type="term" value="P:exocytosis"/>
    <property type="evidence" value="ECO:0007669"/>
    <property type="project" value="UniProtKB-KW"/>
</dbReference>
<keyword evidence="6" id="KW-0813">Transport</keyword>